<comment type="caution">
    <text evidence="2">The sequence shown here is derived from an EMBL/GenBank/DDBJ whole genome shotgun (WGS) entry which is preliminary data.</text>
</comment>
<proteinExistence type="predicted"/>
<dbReference type="Proteomes" id="UP000294929">
    <property type="component" value="Unassembled WGS sequence"/>
</dbReference>
<dbReference type="RefSeq" id="WP_064859186.1">
    <property type="nucleotide sequence ID" value="NZ_LZSF01000132.1"/>
</dbReference>
<evidence type="ECO:0008006" key="6">
    <source>
        <dbReference type="Google" id="ProtNLM"/>
    </source>
</evidence>
<reference evidence="2 4" key="1">
    <citation type="submission" date="2016-06" db="EMBL/GenBank/DDBJ databases">
        <authorList>
            <person name="Kjaerup R.B."/>
            <person name="Dalgaard T.S."/>
            <person name="Juul-Madsen H.R."/>
        </authorList>
    </citation>
    <scope>NUCLEOTIDE SEQUENCE [LARGE SCALE GENOMIC DNA]</scope>
    <source>
        <strain evidence="2 4">1199456.5</strain>
    </source>
</reference>
<reference evidence="3 5" key="2">
    <citation type="submission" date="2019-01" db="EMBL/GenBank/DDBJ databases">
        <title>High-quality-draft genome sequences of five non-tuberculosis mycobacteriaceae isolated from a nosocomial environment.</title>
        <authorList>
            <person name="Tiago I."/>
            <person name="Alarico S."/>
            <person name="Pereira S.G."/>
            <person name="Coelho C."/>
            <person name="Maranha A."/>
            <person name="Empadinhas N."/>
        </authorList>
    </citation>
    <scope>NUCLEOTIDE SEQUENCE [LARGE SCALE GENOMIC DNA]</scope>
    <source>
        <strain evidence="3 5">24AIII</strain>
    </source>
</reference>
<dbReference type="EMBL" id="SDLO01000015">
    <property type="protein sequence ID" value="TDK87173.1"/>
    <property type="molecule type" value="Genomic_DNA"/>
</dbReference>
<protein>
    <recommendedName>
        <fullName evidence="6">DUF4381 domain-containing protein</fullName>
    </recommendedName>
</protein>
<evidence type="ECO:0000256" key="1">
    <source>
        <dbReference type="SAM" id="Phobius"/>
    </source>
</evidence>
<accession>A0A1A0MNM9</accession>
<name>A0A1A0MNM9_MYCMU</name>
<dbReference type="OrthoDB" id="4639836at2"/>
<evidence type="ECO:0000313" key="5">
    <source>
        <dbReference type="Proteomes" id="UP000294929"/>
    </source>
</evidence>
<feature type="transmembrane region" description="Helical" evidence="1">
    <location>
        <begin position="20"/>
        <end position="40"/>
    </location>
</feature>
<keyword evidence="1" id="KW-0472">Membrane</keyword>
<evidence type="ECO:0000313" key="2">
    <source>
        <dbReference type="EMBL" id="OBA87020.1"/>
    </source>
</evidence>
<keyword evidence="1" id="KW-0812">Transmembrane</keyword>
<dbReference type="Proteomes" id="UP000093962">
    <property type="component" value="Unassembled WGS sequence"/>
</dbReference>
<organism evidence="2 4">
    <name type="scientific">Mycolicibacterium mucogenicum</name>
    <name type="common">Mycobacterium mucogenicum</name>
    <dbReference type="NCBI Taxonomy" id="56689"/>
    <lineage>
        <taxon>Bacteria</taxon>
        <taxon>Bacillati</taxon>
        <taxon>Actinomycetota</taxon>
        <taxon>Actinomycetes</taxon>
        <taxon>Mycobacteriales</taxon>
        <taxon>Mycobacteriaceae</taxon>
        <taxon>Mycolicibacterium</taxon>
    </lineage>
</organism>
<sequence length="158" mass="17399">MPDEDLLRYVIGPTPYSAWWPWLAAALILCVIAWYAWLFMATSASRRIGEVRLIRVVRDEMIKLRAVRDIRGIARRHRSGDLSAPAAAAALSRELRRFLRSATGLRVQYMHVGAIAAGPAGAAAPLLSELVDVQFNPRSAVDVGDACVTAEGLVMRWS</sequence>
<gene>
    <name evidence="2" type="ORF">A5642_21585</name>
    <name evidence="3" type="ORF">EUA03_18400</name>
</gene>
<evidence type="ECO:0000313" key="3">
    <source>
        <dbReference type="EMBL" id="TDK87173.1"/>
    </source>
</evidence>
<dbReference type="AlphaFoldDB" id="A0A1A0MNM9"/>
<evidence type="ECO:0000313" key="4">
    <source>
        <dbReference type="Proteomes" id="UP000093962"/>
    </source>
</evidence>
<dbReference type="EMBL" id="LZSF01000132">
    <property type="protein sequence ID" value="OBA87020.1"/>
    <property type="molecule type" value="Genomic_DNA"/>
</dbReference>
<keyword evidence="1" id="KW-1133">Transmembrane helix</keyword>